<dbReference type="Gene3D" id="2.20.28.10">
    <property type="match status" value="1"/>
</dbReference>
<keyword evidence="5" id="KW-1185">Reference proteome</keyword>
<feature type="compositionally biased region" description="Basic and acidic residues" evidence="1">
    <location>
        <begin position="352"/>
        <end position="361"/>
    </location>
</feature>
<feature type="compositionally biased region" description="Low complexity" evidence="1">
    <location>
        <begin position="35"/>
        <end position="50"/>
    </location>
</feature>
<dbReference type="Proteomes" id="UP000530660">
    <property type="component" value="Unassembled WGS sequence"/>
</dbReference>
<dbReference type="InterPro" id="IPR024934">
    <property type="entry name" value="Rubredoxin-like_dom"/>
</dbReference>
<comment type="caution">
    <text evidence="4">The sequence shown here is derived from an EMBL/GenBank/DDBJ whole genome shotgun (WGS) entry which is preliminary data.</text>
</comment>
<protein>
    <recommendedName>
        <fullName evidence="3">Rubredoxin-like domain-containing protein</fullName>
    </recommendedName>
</protein>
<evidence type="ECO:0000259" key="3">
    <source>
        <dbReference type="PROSITE" id="PS50903"/>
    </source>
</evidence>
<accession>A0A7J7IHN0</accession>
<gene>
    <name evidence="4" type="ORF">F1559_002911</name>
</gene>
<evidence type="ECO:0000256" key="2">
    <source>
        <dbReference type="SAM" id="Phobius"/>
    </source>
</evidence>
<evidence type="ECO:0000313" key="4">
    <source>
        <dbReference type="EMBL" id="KAF6002224.1"/>
    </source>
</evidence>
<dbReference type="OrthoDB" id="194772at2759"/>
<keyword evidence="2" id="KW-0472">Membrane</keyword>
<dbReference type="PROSITE" id="PS50903">
    <property type="entry name" value="RUBREDOXIN_LIKE"/>
    <property type="match status" value="1"/>
</dbReference>
<evidence type="ECO:0000313" key="5">
    <source>
        <dbReference type="Proteomes" id="UP000530660"/>
    </source>
</evidence>
<dbReference type="AlphaFoldDB" id="A0A7J7IHN0"/>
<sequence>MRAGAEEARPTVPVVVQRARVAAARAIDPRRPTRQRGSGEQQRQQQSFESYDSKTAPLPVGRTSVGLLISVVVMGAALGTAGFFGLKRFRKQRELLLAEYAEELVEALQFVERRSEDLPDEEKLEKEIAEVTRLYRAKAPLWGQKRRMYSSFLYTLIRNVKLTVGCIFAARIVQRALGVTEKVAAETMNALAEERLASAPTLLGKLLLLSDRLDVDKKSLRIRDKFTFSAEVVNNLQQNLRESCYRDILEERIQRMREARGEAPLTIADLAGPMQDEELERFRRRLARATLDTELAKSLLNSETIPRGYEILGFQEAEARSILEAFIADKERGIEDAGRDVEARERALMSRMREAARESDKGASSSATKPSGHRFECQRCGYALYPAAGREWKFYGDNFACPQCGAPKSEFRDTSENS</sequence>
<proteinExistence type="predicted"/>
<feature type="transmembrane region" description="Helical" evidence="2">
    <location>
        <begin position="65"/>
        <end position="86"/>
    </location>
</feature>
<keyword evidence="2" id="KW-1133">Transmembrane helix</keyword>
<organism evidence="4 5">
    <name type="scientific">Cyanidiococcus yangmingshanensis</name>
    <dbReference type="NCBI Taxonomy" id="2690220"/>
    <lineage>
        <taxon>Eukaryota</taxon>
        <taxon>Rhodophyta</taxon>
        <taxon>Bangiophyceae</taxon>
        <taxon>Cyanidiales</taxon>
        <taxon>Cyanidiaceae</taxon>
        <taxon>Cyanidiococcus</taxon>
    </lineage>
</organism>
<keyword evidence="2" id="KW-0812">Transmembrane</keyword>
<dbReference type="SUPFAM" id="SSF57802">
    <property type="entry name" value="Rubredoxin-like"/>
    <property type="match status" value="1"/>
</dbReference>
<feature type="domain" description="Rubredoxin-like" evidence="3">
    <location>
        <begin position="372"/>
        <end position="414"/>
    </location>
</feature>
<reference evidence="4 5" key="1">
    <citation type="journal article" date="2020" name="J. Phycol.">
        <title>Comparative genome analysis reveals Cyanidiococcus gen. nov., a new extremophilic red algal genus sister to Cyanidioschyzon (Cyanidioschyzonaceae, Rhodophyta).</title>
        <authorList>
            <person name="Liu S.-L."/>
            <person name="Chiang Y.-R."/>
            <person name="Yoon H.S."/>
            <person name="Fu H.-Y."/>
        </authorList>
    </citation>
    <scope>NUCLEOTIDE SEQUENCE [LARGE SCALE GENOMIC DNA]</scope>
    <source>
        <strain evidence="4 5">THAL066</strain>
    </source>
</reference>
<dbReference type="GO" id="GO:0005506">
    <property type="term" value="F:iron ion binding"/>
    <property type="evidence" value="ECO:0007669"/>
    <property type="project" value="InterPro"/>
</dbReference>
<feature type="region of interest" description="Disordered" evidence="1">
    <location>
        <begin position="352"/>
        <end position="373"/>
    </location>
</feature>
<name>A0A7J7IHN0_9RHOD</name>
<dbReference type="EMBL" id="VWRR01000011">
    <property type="protein sequence ID" value="KAF6002224.1"/>
    <property type="molecule type" value="Genomic_DNA"/>
</dbReference>
<feature type="region of interest" description="Disordered" evidence="1">
    <location>
        <begin position="23"/>
        <end position="55"/>
    </location>
</feature>
<evidence type="ECO:0000256" key="1">
    <source>
        <dbReference type="SAM" id="MobiDB-lite"/>
    </source>
</evidence>